<gene>
    <name evidence="1" type="ORF">AABB31_16800</name>
</gene>
<reference evidence="1 2" key="1">
    <citation type="submission" date="2024-04" db="EMBL/GenBank/DDBJ databases">
        <title>Phylogenomic analyses of a clade within the roseobacter group suggest taxonomic reassignments of species of the genera Aestuariivita, Citreicella, Loktanella, Nautella, Pelagibaca, Ruegeria, Thalassobius, Thiobacimonas and Tropicibacter, and the proposal o.</title>
        <authorList>
            <person name="Jeon C.O."/>
        </authorList>
    </citation>
    <scope>NUCLEOTIDE SEQUENCE [LARGE SCALE GENOMIC DNA]</scope>
    <source>
        <strain evidence="1 2">SS1-5</strain>
    </source>
</reference>
<reference evidence="2" key="2">
    <citation type="submission" date="2024-08" db="EMBL/GenBank/DDBJ databases">
        <title>Phylogenomic analyses of a clade within the roseobacter group suggest taxonomic reassignments of species of the genera Aestuariivita, Citreicella, Loktanella, Nautella, Pelagibaca, Ruegeria, Thalassobius, Thiobacimonas and Tropicibacter, and the proposal o.</title>
        <authorList>
            <person name="Jeon C.O."/>
        </authorList>
    </citation>
    <scope>NUCLEOTIDE SEQUENCE [LARGE SCALE GENOMIC DNA]</scope>
    <source>
        <strain evidence="2">SS1-5</strain>
    </source>
</reference>
<name>A0AAN0NHX0_9RHOB</name>
<keyword evidence="2" id="KW-1185">Reference proteome</keyword>
<dbReference type="AlphaFoldDB" id="A0AAN0NHX0"/>
<accession>A0AAN0NHX0</accession>
<dbReference type="EMBL" id="CP151767">
    <property type="protein sequence ID" value="WZU66661.1"/>
    <property type="molecule type" value="Genomic_DNA"/>
</dbReference>
<sequence length="96" mass="10931">MRHVDPQLFQCEAGLIDWGLIWKLQYRRDLIMAGFDDINEDQIDFVCGLFEEAVLNAGRVLHGAHLRWSTARFWAFPAAHFGSGAAISWGSLLRLN</sequence>
<dbReference type="Proteomes" id="UP001470809">
    <property type="component" value="Chromosome"/>
</dbReference>
<evidence type="ECO:0000313" key="2">
    <source>
        <dbReference type="Proteomes" id="UP001470809"/>
    </source>
</evidence>
<evidence type="ECO:0000313" key="1">
    <source>
        <dbReference type="EMBL" id="WZU66661.1"/>
    </source>
</evidence>
<proteinExistence type="predicted"/>
<protein>
    <submittedName>
        <fullName evidence="1">Uncharacterized protein</fullName>
    </submittedName>
</protein>
<organism evidence="1 2">
    <name type="scientific">Yoonia rhodophyticola</name>
    <dbReference type="NCBI Taxonomy" id="3137370"/>
    <lineage>
        <taxon>Bacteria</taxon>
        <taxon>Pseudomonadati</taxon>
        <taxon>Pseudomonadota</taxon>
        <taxon>Alphaproteobacteria</taxon>
        <taxon>Rhodobacterales</taxon>
        <taxon>Paracoccaceae</taxon>
        <taxon>Yoonia</taxon>
    </lineage>
</organism>